<dbReference type="GO" id="GO:1902201">
    <property type="term" value="P:negative regulation of bacterial-type flagellum-dependent cell motility"/>
    <property type="evidence" value="ECO:0007669"/>
    <property type="project" value="TreeGrafter"/>
</dbReference>
<keyword evidence="5" id="KW-1185">Reference proteome</keyword>
<dbReference type="PANTHER" id="PTHR45138">
    <property type="entry name" value="REGULATORY COMPONENTS OF SENSORY TRANSDUCTION SYSTEM"/>
    <property type="match status" value="1"/>
</dbReference>
<comment type="caution">
    <text evidence="4">The sequence shown here is derived from an EMBL/GenBank/DDBJ whole genome shotgun (WGS) entry which is preliminary data.</text>
</comment>
<evidence type="ECO:0000256" key="2">
    <source>
        <dbReference type="ARBA" id="ARBA00034247"/>
    </source>
</evidence>
<evidence type="ECO:0000256" key="1">
    <source>
        <dbReference type="ARBA" id="ARBA00012528"/>
    </source>
</evidence>
<dbReference type="AlphaFoldDB" id="A0A657LYU7"/>
<organism evidence="4 5">
    <name type="scientific">Pararhizobium antarcticum</name>
    <dbReference type="NCBI Taxonomy" id="1798805"/>
    <lineage>
        <taxon>Bacteria</taxon>
        <taxon>Pseudomonadati</taxon>
        <taxon>Pseudomonadota</taxon>
        <taxon>Alphaproteobacteria</taxon>
        <taxon>Hyphomicrobiales</taxon>
        <taxon>Rhizobiaceae</taxon>
        <taxon>Rhizobium/Agrobacterium group</taxon>
        <taxon>Pararhizobium</taxon>
    </lineage>
</organism>
<accession>A0A657LYU7</accession>
<reference evidence="4 5" key="1">
    <citation type="submission" date="2016-02" db="EMBL/GenBank/DDBJ databases">
        <title>Genome sequencing of a beta-galactosidase producing bacteria Rhizobium sp. 59.</title>
        <authorList>
            <person name="Wang D."/>
            <person name="Kot W."/>
            <person name="Qin Y."/>
            <person name="Hansen L."/>
            <person name="Naqvi K."/>
            <person name="Rensing C."/>
        </authorList>
    </citation>
    <scope>NUCLEOTIDE SEQUENCE [LARGE SCALE GENOMIC DNA]</scope>
    <source>
        <strain evidence="4 5">59</strain>
    </source>
</reference>
<dbReference type="Proteomes" id="UP000182661">
    <property type="component" value="Unassembled WGS sequence"/>
</dbReference>
<dbReference type="InterPro" id="IPR050469">
    <property type="entry name" value="Diguanylate_Cyclase"/>
</dbReference>
<dbReference type="NCBIfam" id="TIGR00254">
    <property type="entry name" value="GGDEF"/>
    <property type="match status" value="1"/>
</dbReference>
<proteinExistence type="predicted"/>
<dbReference type="InterPro" id="IPR029787">
    <property type="entry name" value="Nucleotide_cyclase"/>
</dbReference>
<dbReference type="InterPro" id="IPR000160">
    <property type="entry name" value="GGDEF_dom"/>
</dbReference>
<dbReference type="PANTHER" id="PTHR45138:SF9">
    <property type="entry name" value="DIGUANYLATE CYCLASE DGCM-RELATED"/>
    <property type="match status" value="1"/>
</dbReference>
<sequence length="361" mass="37637">MAVQAERDGTSGAAQNAALLLKVAQTMSKLGIAPLPRNYELFYEALCGQAPALSRDISALVPGVSQAQLDQIGTRHGLVGHSMLAADKARTGAAETIATLSKSLQKHITKKETFAASLQAFIARLESDPVVGMSDFADDAHRFGHAAAALLKEERAFAGAVEEMAGQLRDTTISLDASRKALTRDPVTGLPNRAAFSTRLASLFSDEVDASPSALILVSIDGLLELGENHGPGVIDKVLKKLAPLFKKSIKKNDFVGRIASDEFAFLFGDVSADNASAIAGRFQASVAAIEIALPGRAFTRQAVTLSAGIAMSQSATGAADLFQQADLALKTVRANGGAGLLVFSSAIGSQSRKSRGSFVA</sequence>
<protein>
    <recommendedName>
        <fullName evidence="1">diguanylate cyclase</fullName>
        <ecNumber evidence="1">2.7.7.65</ecNumber>
    </recommendedName>
</protein>
<dbReference type="GO" id="GO:0005886">
    <property type="term" value="C:plasma membrane"/>
    <property type="evidence" value="ECO:0007669"/>
    <property type="project" value="TreeGrafter"/>
</dbReference>
<evidence type="ECO:0000313" key="4">
    <source>
        <dbReference type="EMBL" id="OJG00726.1"/>
    </source>
</evidence>
<dbReference type="CDD" id="cd01949">
    <property type="entry name" value="GGDEF"/>
    <property type="match status" value="1"/>
</dbReference>
<dbReference type="GO" id="GO:0052621">
    <property type="term" value="F:diguanylate cyclase activity"/>
    <property type="evidence" value="ECO:0007669"/>
    <property type="project" value="UniProtKB-EC"/>
</dbReference>
<feature type="domain" description="GGDEF" evidence="3">
    <location>
        <begin position="211"/>
        <end position="346"/>
    </location>
</feature>
<evidence type="ECO:0000313" key="5">
    <source>
        <dbReference type="Proteomes" id="UP000182661"/>
    </source>
</evidence>
<dbReference type="SMART" id="SM00267">
    <property type="entry name" value="GGDEF"/>
    <property type="match status" value="1"/>
</dbReference>
<name>A0A657LYU7_9HYPH</name>
<dbReference type="GO" id="GO:0043709">
    <property type="term" value="P:cell adhesion involved in single-species biofilm formation"/>
    <property type="evidence" value="ECO:0007669"/>
    <property type="project" value="TreeGrafter"/>
</dbReference>
<dbReference type="InterPro" id="IPR043128">
    <property type="entry name" value="Rev_trsase/Diguanyl_cyclase"/>
</dbReference>
<dbReference type="SUPFAM" id="SSF55073">
    <property type="entry name" value="Nucleotide cyclase"/>
    <property type="match status" value="1"/>
</dbReference>
<dbReference type="Pfam" id="PF00990">
    <property type="entry name" value="GGDEF"/>
    <property type="match status" value="1"/>
</dbReference>
<dbReference type="PROSITE" id="PS50887">
    <property type="entry name" value="GGDEF"/>
    <property type="match status" value="1"/>
</dbReference>
<dbReference type="Gene3D" id="3.30.70.270">
    <property type="match status" value="1"/>
</dbReference>
<dbReference type="EMBL" id="LSRP01000013">
    <property type="protein sequence ID" value="OJG00726.1"/>
    <property type="molecule type" value="Genomic_DNA"/>
</dbReference>
<dbReference type="RefSeq" id="WP_071831219.1">
    <property type="nucleotide sequence ID" value="NZ_LSRP01000013.1"/>
</dbReference>
<dbReference type="EC" id="2.7.7.65" evidence="1"/>
<comment type="catalytic activity">
    <reaction evidence="2">
        <text>2 GTP = 3',3'-c-di-GMP + 2 diphosphate</text>
        <dbReference type="Rhea" id="RHEA:24898"/>
        <dbReference type="ChEBI" id="CHEBI:33019"/>
        <dbReference type="ChEBI" id="CHEBI:37565"/>
        <dbReference type="ChEBI" id="CHEBI:58805"/>
        <dbReference type="EC" id="2.7.7.65"/>
    </reaction>
</comment>
<gene>
    <name evidence="4" type="ORF">AX760_09650</name>
</gene>
<evidence type="ECO:0000259" key="3">
    <source>
        <dbReference type="PROSITE" id="PS50887"/>
    </source>
</evidence>